<sequence>MPPSSSWVARLVTVASVTAGLGLIGVSAGGVVAMDSELQAATQAPVPTRLVGEPAPEGTRGDWRCPRPDAGRTAYSPEV</sequence>
<gene>
    <name evidence="2" type="ORF">AVDCRST_MAG30-339</name>
</gene>
<feature type="compositionally biased region" description="Basic and acidic residues" evidence="1">
    <location>
        <begin position="59"/>
        <end position="70"/>
    </location>
</feature>
<dbReference type="AlphaFoldDB" id="A0A6J4RJI0"/>
<feature type="region of interest" description="Disordered" evidence="1">
    <location>
        <begin position="46"/>
        <end position="79"/>
    </location>
</feature>
<dbReference type="EMBL" id="CADCVS010000064">
    <property type="protein sequence ID" value="CAA9474250.1"/>
    <property type="molecule type" value="Genomic_DNA"/>
</dbReference>
<reference evidence="2" key="1">
    <citation type="submission" date="2020-02" db="EMBL/GenBank/DDBJ databases">
        <authorList>
            <person name="Meier V. D."/>
        </authorList>
    </citation>
    <scope>NUCLEOTIDE SEQUENCE</scope>
    <source>
        <strain evidence="2">AVDCRST_MAG30</strain>
    </source>
</reference>
<evidence type="ECO:0000256" key="1">
    <source>
        <dbReference type="SAM" id="MobiDB-lite"/>
    </source>
</evidence>
<protein>
    <submittedName>
        <fullName evidence="2">Uncharacterized protein</fullName>
    </submittedName>
</protein>
<name>A0A6J4RJI0_9ACTN</name>
<organism evidence="2">
    <name type="scientific">uncultured Solirubrobacteraceae bacterium</name>
    <dbReference type="NCBI Taxonomy" id="1162706"/>
    <lineage>
        <taxon>Bacteria</taxon>
        <taxon>Bacillati</taxon>
        <taxon>Actinomycetota</taxon>
        <taxon>Thermoleophilia</taxon>
        <taxon>Solirubrobacterales</taxon>
        <taxon>Solirubrobacteraceae</taxon>
        <taxon>environmental samples</taxon>
    </lineage>
</organism>
<proteinExistence type="predicted"/>
<evidence type="ECO:0000313" key="2">
    <source>
        <dbReference type="EMBL" id="CAA9474250.1"/>
    </source>
</evidence>
<accession>A0A6J4RJI0</accession>